<keyword evidence="1" id="KW-0862">Zinc</keyword>
<dbReference type="RefSeq" id="WP_089763550.1">
    <property type="nucleotide sequence ID" value="NZ_BKAT01000032.1"/>
</dbReference>
<keyword evidence="1" id="KW-0863">Zinc-finger</keyword>
<dbReference type="PROSITE" id="PS50966">
    <property type="entry name" value="ZF_SWIM"/>
    <property type="match status" value="1"/>
</dbReference>
<dbReference type="Pfam" id="PF04434">
    <property type="entry name" value="SWIM"/>
    <property type="match status" value="1"/>
</dbReference>
<evidence type="ECO:0000259" key="3">
    <source>
        <dbReference type="PROSITE" id="PS50966"/>
    </source>
</evidence>
<dbReference type="GO" id="GO:0008270">
    <property type="term" value="F:zinc ion binding"/>
    <property type="evidence" value="ECO:0007669"/>
    <property type="project" value="UniProtKB-KW"/>
</dbReference>
<name>A0A1H4EMV4_9BACT</name>
<evidence type="ECO:0000313" key="5">
    <source>
        <dbReference type="Proteomes" id="UP000199656"/>
    </source>
</evidence>
<feature type="domain" description="SWIM-type" evidence="3">
    <location>
        <begin position="53"/>
        <end position="86"/>
    </location>
</feature>
<keyword evidence="1" id="KW-0479">Metal-binding</keyword>
<evidence type="ECO:0000313" key="4">
    <source>
        <dbReference type="EMBL" id="SEA86341.1"/>
    </source>
</evidence>
<organism evidence="4 5">
    <name type="scientific">Chitinophaga terrae</name>
    <name type="common">ex Kim and Jung 2007</name>
    <dbReference type="NCBI Taxonomy" id="408074"/>
    <lineage>
        <taxon>Bacteria</taxon>
        <taxon>Pseudomonadati</taxon>
        <taxon>Bacteroidota</taxon>
        <taxon>Chitinophagia</taxon>
        <taxon>Chitinophagales</taxon>
        <taxon>Chitinophagaceae</taxon>
        <taxon>Chitinophaga</taxon>
    </lineage>
</organism>
<protein>
    <submittedName>
        <fullName evidence="4">SWIM zinc finger</fullName>
    </submittedName>
</protein>
<gene>
    <name evidence="4" type="ORF">SAMN05660909_03846</name>
</gene>
<feature type="compositionally biased region" description="Basic and acidic residues" evidence="2">
    <location>
        <begin position="111"/>
        <end position="128"/>
    </location>
</feature>
<dbReference type="STRING" id="408074.SAMN05660909_03846"/>
<accession>A0A1H4EMV4</accession>
<proteinExistence type="predicted"/>
<sequence length="434" mass="49152">MLNLSDDQVLALAPDDSSRKSGKDLANPAKWVSKGVNELALWGECQGSGSKPYQTQVDTINMAFKCSCPSRKFPCKHSLGLMLLYARQPGTFTDNTPPAWVSEWLSKRAVKEEKKTAPDKAPDAEAQAKRQQARIRKVQDGIEELTQWLKDIVRNGIIDLPEKDYSFFDNISKRMIDAQAPGLSNMVKELSEAGFYQEGWQSPFLEKLARLYLTIQGFKRLDLLPSALQQDIRTLIGFPVSQDELKEQTGITDSWLILGKQSTEEDRLISERYWLYGQRSSRPALVLQFYMRNQGLPPLTLLPGATINAELVFYPSASPLRALIKQYTTVPAATPFKGHSNWEELMNAQTAISEVLPVYNEQVYTIDHLSPVWHQSQWWLQDKQEMLMPVKKDFADIWKLLAIGGGQPLPMAVVGKGMEYQPIGVWINEEYNLL</sequence>
<dbReference type="Proteomes" id="UP000199656">
    <property type="component" value="Unassembled WGS sequence"/>
</dbReference>
<evidence type="ECO:0000256" key="2">
    <source>
        <dbReference type="SAM" id="MobiDB-lite"/>
    </source>
</evidence>
<dbReference type="OrthoDB" id="9816340at2"/>
<feature type="region of interest" description="Disordered" evidence="2">
    <location>
        <begin position="111"/>
        <end position="130"/>
    </location>
</feature>
<reference evidence="5" key="1">
    <citation type="submission" date="2016-10" db="EMBL/GenBank/DDBJ databases">
        <authorList>
            <person name="Varghese N."/>
            <person name="Submissions S."/>
        </authorList>
    </citation>
    <scope>NUCLEOTIDE SEQUENCE [LARGE SCALE GENOMIC DNA]</scope>
    <source>
        <strain evidence="5">DSM 23920</strain>
    </source>
</reference>
<dbReference type="AlphaFoldDB" id="A0A1H4EMV4"/>
<keyword evidence="5" id="KW-1185">Reference proteome</keyword>
<evidence type="ECO:0000256" key="1">
    <source>
        <dbReference type="PROSITE-ProRule" id="PRU00325"/>
    </source>
</evidence>
<dbReference type="EMBL" id="FNRL01000019">
    <property type="protein sequence ID" value="SEA86341.1"/>
    <property type="molecule type" value="Genomic_DNA"/>
</dbReference>
<dbReference type="InterPro" id="IPR007527">
    <property type="entry name" value="Znf_SWIM"/>
</dbReference>